<organism evidence="2 3">
    <name type="scientific">Pleurodeles waltl</name>
    <name type="common">Iberian ribbed newt</name>
    <dbReference type="NCBI Taxonomy" id="8319"/>
    <lineage>
        <taxon>Eukaryota</taxon>
        <taxon>Metazoa</taxon>
        <taxon>Chordata</taxon>
        <taxon>Craniata</taxon>
        <taxon>Vertebrata</taxon>
        <taxon>Euteleostomi</taxon>
        <taxon>Amphibia</taxon>
        <taxon>Batrachia</taxon>
        <taxon>Caudata</taxon>
        <taxon>Salamandroidea</taxon>
        <taxon>Salamandridae</taxon>
        <taxon>Pleurodelinae</taxon>
        <taxon>Pleurodeles</taxon>
    </lineage>
</organism>
<gene>
    <name evidence="2" type="ORF">NDU88_007724</name>
</gene>
<reference evidence="2" key="1">
    <citation type="journal article" date="2022" name="bioRxiv">
        <title>Sequencing and chromosome-scale assembly of the giantPleurodeles waltlgenome.</title>
        <authorList>
            <person name="Brown T."/>
            <person name="Elewa A."/>
            <person name="Iarovenko S."/>
            <person name="Subramanian E."/>
            <person name="Araus A.J."/>
            <person name="Petzold A."/>
            <person name="Susuki M."/>
            <person name="Suzuki K.-i.T."/>
            <person name="Hayashi T."/>
            <person name="Toyoda A."/>
            <person name="Oliveira C."/>
            <person name="Osipova E."/>
            <person name="Leigh N.D."/>
            <person name="Simon A."/>
            <person name="Yun M.H."/>
        </authorList>
    </citation>
    <scope>NUCLEOTIDE SEQUENCE</scope>
    <source>
        <strain evidence="2">20211129_DDA</strain>
        <tissue evidence="2">Liver</tissue>
    </source>
</reference>
<evidence type="ECO:0000313" key="2">
    <source>
        <dbReference type="EMBL" id="KAJ1203943.1"/>
    </source>
</evidence>
<dbReference type="Proteomes" id="UP001066276">
    <property type="component" value="Chromosome 2_1"/>
</dbReference>
<protein>
    <submittedName>
        <fullName evidence="2">Uncharacterized protein</fullName>
    </submittedName>
</protein>
<feature type="compositionally biased region" description="Basic and acidic residues" evidence="1">
    <location>
        <begin position="58"/>
        <end position="73"/>
    </location>
</feature>
<feature type="region of interest" description="Disordered" evidence="1">
    <location>
        <begin position="1"/>
        <end position="73"/>
    </location>
</feature>
<name>A0AAV7VQI6_PLEWA</name>
<dbReference type="EMBL" id="JANPWB010000003">
    <property type="protein sequence ID" value="KAJ1203943.1"/>
    <property type="molecule type" value="Genomic_DNA"/>
</dbReference>
<accession>A0AAV7VQI6</accession>
<sequence length="73" mass="8002">MAHQLGGRLDSDDPTVEHGVTADSGEARRPKNRPTPGTRWNSSAMRPCHPHPGMSAHGRQEYEQKKAGDELLS</sequence>
<keyword evidence="3" id="KW-1185">Reference proteome</keyword>
<comment type="caution">
    <text evidence="2">The sequence shown here is derived from an EMBL/GenBank/DDBJ whole genome shotgun (WGS) entry which is preliminary data.</text>
</comment>
<evidence type="ECO:0000256" key="1">
    <source>
        <dbReference type="SAM" id="MobiDB-lite"/>
    </source>
</evidence>
<dbReference type="AlphaFoldDB" id="A0AAV7VQI6"/>
<evidence type="ECO:0000313" key="3">
    <source>
        <dbReference type="Proteomes" id="UP001066276"/>
    </source>
</evidence>
<proteinExistence type="predicted"/>